<dbReference type="GO" id="GO:0051536">
    <property type="term" value="F:iron-sulfur cluster binding"/>
    <property type="evidence" value="ECO:0007669"/>
    <property type="project" value="UniProtKB-KW"/>
</dbReference>
<evidence type="ECO:0000256" key="6">
    <source>
        <dbReference type="ARBA" id="ARBA00023004"/>
    </source>
</evidence>
<evidence type="ECO:0000256" key="3">
    <source>
        <dbReference type="ARBA" id="ARBA00022679"/>
    </source>
</evidence>
<dbReference type="InterPro" id="IPR016454">
    <property type="entry name" value="Cysteine_dSase"/>
</dbReference>
<dbReference type="Gene3D" id="3.40.640.10">
    <property type="entry name" value="Type I PLP-dependent aspartate aminotransferase-like (Major domain)"/>
    <property type="match status" value="1"/>
</dbReference>
<keyword evidence="7" id="KW-0411">Iron-sulfur</keyword>
<dbReference type="InterPro" id="IPR015422">
    <property type="entry name" value="PyrdxlP-dep_Trfase_small"/>
</dbReference>
<organism evidence="11 12">
    <name type="scientific">Mesotoga infera</name>
    <dbReference type="NCBI Taxonomy" id="1236046"/>
    <lineage>
        <taxon>Bacteria</taxon>
        <taxon>Thermotogati</taxon>
        <taxon>Thermotogota</taxon>
        <taxon>Thermotogae</taxon>
        <taxon>Kosmotogales</taxon>
        <taxon>Kosmotogaceae</taxon>
        <taxon>Mesotoga</taxon>
    </lineage>
</organism>
<dbReference type="KEGG" id="minf:MESINF_0303"/>
<evidence type="ECO:0000313" key="11">
    <source>
        <dbReference type="EMBL" id="SSC11752.1"/>
    </source>
</evidence>
<keyword evidence="4" id="KW-0479">Metal-binding</keyword>
<comment type="catalytic activity">
    <reaction evidence="8">
        <text>(sulfur carrier)-H + L-cysteine = (sulfur carrier)-SH + L-alanine</text>
        <dbReference type="Rhea" id="RHEA:43892"/>
        <dbReference type="Rhea" id="RHEA-COMP:14737"/>
        <dbReference type="Rhea" id="RHEA-COMP:14739"/>
        <dbReference type="ChEBI" id="CHEBI:29917"/>
        <dbReference type="ChEBI" id="CHEBI:35235"/>
        <dbReference type="ChEBI" id="CHEBI:57972"/>
        <dbReference type="ChEBI" id="CHEBI:64428"/>
        <dbReference type="EC" id="2.8.1.7"/>
    </reaction>
</comment>
<evidence type="ECO:0000256" key="8">
    <source>
        <dbReference type="ARBA" id="ARBA00050776"/>
    </source>
</evidence>
<gene>
    <name evidence="11" type="primary">iscS</name>
    <name evidence="11" type="ORF">MESINF_0303</name>
</gene>
<dbReference type="Pfam" id="PF00266">
    <property type="entry name" value="Aminotran_5"/>
    <property type="match status" value="1"/>
</dbReference>
<dbReference type="SUPFAM" id="SSF53383">
    <property type="entry name" value="PLP-dependent transferases"/>
    <property type="match status" value="1"/>
</dbReference>
<evidence type="ECO:0000256" key="5">
    <source>
        <dbReference type="ARBA" id="ARBA00022898"/>
    </source>
</evidence>
<keyword evidence="6" id="KW-0408">Iron</keyword>
<evidence type="ECO:0000256" key="1">
    <source>
        <dbReference type="ARBA" id="ARBA00001933"/>
    </source>
</evidence>
<keyword evidence="12" id="KW-1185">Reference proteome</keyword>
<evidence type="ECO:0000256" key="4">
    <source>
        <dbReference type="ARBA" id="ARBA00022723"/>
    </source>
</evidence>
<dbReference type="PANTHER" id="PTHR11601">
    <property type="entry name" value="CYSTEINE DESULFURYLASE FAMILY MEMBER"/>
    <property type="match status" value="1"/>
</dbReference>
<evidence type="ECO:0000256" key="7">
    <source>
        <dbReference type="ARBA" id="ARBA00023014"/>
    </source>
</evidence>
<reference evidence="11 12" key="1">
    <citation type="submission" date="2017-01" db="EMBL/GenBank/DDBJ databases">
        <authorList>
            <person name="Erauso G."/>
        </authorList>
    </citation>
    <scope>NUCLEOTIDE SEQUENCE [LARGE SCALE GENOMIC DNA]</scope>
    <source>
        <strain evidence="11">MESINF1</strain>
    </source>
</reference>
<feature type="domain" description="Aminotransferase class V" evidence="10">
    <location>
        <begin position="4"/>
        <end position="362"/>
    </location>
</feature>
<keyword evidence="5" id="KW-0663">Pyridoxal phosphate</keyword>
<protein>
    <submittedName>
        <fullName evidence="11">Cysteine desulfurase</fullName>
        <ecNumber evidence="11">2.8.1.7</ecNumber>
    </submittedName>
</protein>
<dbReference type="InterPro" id="IPR015421">
    <property type="entry name" value="PyrdxlP-dep_Trfase_major"/>
</dbReference>
<feature type="coiled-coil region" evidence="9">
    <location>
        <begin position="249"/>
        <end position="276"/>
    </location>
</feature>
<dbReference type="InterPro" id="IPR000192">
    <property type="entry name" value="Aminotrans_V_dom"/>
</dbReference>
<evidence type="ECO:0000313" key="12">
    <source>
        <dbReference type="Proteomes" id="UP000250796"/>
    </source>
</evidence>
<dbReference type="InterPro" id="IPR015424">
    <property type="entry name" value="PyrdxlP-dep_Trfase"/>
</dbReference>
<dbReference type="Gene3D" id="3.90.1150.10">
    <property type="entry name" value="Aspartate Aminotransferase, domain 1"/>
    <property type="match status" value="1"/>
</dbReference>
<keyword evidence="9" id="KW-0175">Coiled coil</keyword>
<dbReference type="RefSeq" id="WP_231936802.1">
    <property type="nucleotide sequence ID" value="NZ_LS974202.1"/>
</dbReference>
<keyword evidence="3 11" id="KW-0808">Transferase</keyword>
<evidence type="ECO:0000256" key="9">
    <source>
        <dbReference type="SAM" id="Coils"/>
    </source>
</evidence>
<dbReference type="Proteomes" id="UP000250796">
    <property type="component" value="Chromosome MESINF"/>
</dbReference>
<proteinExistence type="inferred from homology"/>
<comment type="cofactor">
    <cofactor evidence="1">
        <name>pyridoxal 5'-phosphate</name>
        <dbReference type="ChEBI" id="CHEBI:597326"/>
    </cofactor>
</comment>
<dbReference type="GO" id="GO:0031071">
    <property type="term" value="F:cysteine desulfurase activity"/>
    <property type="evidence" value="ECO:0007669"/>
    <property type="project" value="UniProtKB-EC"/>
</dbReference>
<dbReference type="AlphaFoldDB" id="A0A7Z7LCZ3"/>
<dbReference type="PANTHER" id="PTHR11601:SF34">
    <property type="entry name" value="CYSTEINE DESULFURASE"/>
    <property type="match status" value="1"/>
</dbReference>
<dbReference type="EMBL" id="LS974202">
    <property type="protein sequence ID" value="SSC11752.1"/>
    <property type="molecule type" value="Genomic_DNA"/>
</dbReference>
<dbReference type="PIRSF" id="PIRSF005572">
    <property type="entry name" value="NifS"/>
    <property type="match status" value="1"/>
</dbReference>
<dbReference type="GO" id="GO:0046872">
    <property type="term" value="F:metal ion binding"/>
    <property type="evidence" value="ECO:0007669"/>
    <property type="project" value="UniProtKB-KW"/>
</dbReference>
<name>A0A7Z7LCZ3_9BACT</name>
<dbReference type="EC" id="2.8.1.7" evidence="11"/>
<dbReference type="Gene3D" id="1.10.260.50">
    <property type="match status" value="1"/>
</dbReference>
<evidence type="ECO:0000256" key="2">
    <source>
        <dbReference type="ARBA" id="ARBA00006490"/>
    </source>
</evidence>
<accession>A0A7Z7LCZ3</accession>
<sequence length="375" mass="40746">MICYFDNNATTAMDKDLAEQMLSLCTEEYGNPNSIHSMGIKANKMLEEARLRVARILMADPREIFFTSSATESINWVLRSCISFRGKRKKVVTSAIEHKAVLNTLKDLKNTHEIDVVEIKPGRDGIIDSGKMLEMVDEETFLVSLMAVNNVTGSIQPFEEVGKALRSRGVLYHVDAVQAIGKCPFTPAEAFCDFASFSAHKFHGPKGVGITYVKRGAPIRAVVTGGGQEKALRSGTQNVPGIVVSSIAMERAVDSMEAITAKLKGLKERLKLEVERIGGVVNTAERSVANTLNVSFPGVKSEVLANALSTDGVYVGISSACSSRNDSGQYVLDNMGLEAAIASSSLRISMSKFTTVEELEILVERLKKSVSLLKF</sequence>
<comment type="similarity">
    <text evidence="2">Belongs to the class-V pyridoxal-phosphate-dependent aminotransferase family. NifS/IscS subfamily.</text>
</comment>
<evidence type="ECO:0000259" key="10">
    <source>
        <dbReference type="Pfam" id="PF00266"/>
    </source>
</evidence>